<dbReference type="RefSeq" id="WP_116008713.1">
    <property type="nucleotide sequence ID" value="NZ_QUOU01000001.1"/>
</dbReference>
<dbReference type="Pfam" id="PF03007">
    <property type="entry name" value="WS_DGAT_cat"/>
    <property type="match status" value="1"/>
</dbReference>
<keyword evidence="9" id="KW-0472">Membrane</keyword>
<evidence type="ECO:0000256" key="9">
    <source>
        <dbReference type="SAM" id="Phobius"/>
    </source>
</evidence>
<reference evidence="12 13" key="1">
    <citation type="submission" date="2018-08" db="EMBL/GenBank/DDBJ databases">
        <title>Thalassotalea euphylliae genome.</title>
        <authorList>
            <person name="Summers S."/>
            <person name="Rice S.A."/>
            <person name="Freckelton M.L."/>
            <person name="Nedved B.T."/>
            <person name="Hadfield M.G."/>
        </authorList>
    </citation>
    <scope>NUCLEOTIDE SEQUENCE [LARGE SCALE GENOMIC DNA]</scope>
    <source>
        <strain evidence="12 13">H1</strain>
    </source>
</reference>
<dbReference type="AlphaFoldDB" id="A0A3E0TSL7"/>
<dbReference type="OrthoDB" id="9810950at2"/>
<proteinExistence type="inferred from homology"/>
<keyword evidence="7" id="KW-0012">Acyltransferase</keyword>
<sequence length="486" mass="54739">MAKSLSLLDRSFWLTETIDNPKHVACLQMLTKPEGAADDYCQQLANKLRQHDQGVAPYNQRVVAFGHIALRFQAVTSLNMEYHIKFHQVEDIKDKVALHNFTAKLHEPMLDRDKPLWQLHIIEAPDSQEFAIYFKIHHMYGDGASLITWLQAAYPKSADEEFIPFWAQPRESKPRVAQNPFAVAIKALWLSLVTVVNLGIITFFLLLKILRINPVYMPIPFAGTKTMLTGQVAAGRVVATTHLDFTEVKKLAIQLRASVNEVFLCCFDIGVHKFLKDHGQQFGRPLITQMPINLRRPGEAAGGNKIAILPVQLAYGQKDPYRRLRQIIENHSIVKKVARRINPAALTAYTIVIQGFALIFEALKLSDWHRPIGNILISNVPGPRQDLYFGGSRVNNFYPISVLTPGGGVNITLLTYRDKAEIGLVCSDRKIKSLEPLASYFQEAFELLSDSVNNPDLTTDDLGELARFGSQCVIEEEFQDNKINVA</sequence>
<dbReference type="EC" id="2.3.1.20" evidence="4"/>
<evidence type="ECO:0000256" key="8">
    <source>
        <dbReference type="ARBA" id="ARBA00048109"/>
    </source>
</evidence>
<dbReference type="Pfam" id="PF06974">
    <property type="entry name" value="WS_DGAT_C"/>
    <property type="match status" value="1"/>
</dbReference>
<dbReference type="EMBL" id="QUOU01000001">
    <property type="protein sequence ID" value="REL27641.1"/>
    <property type="molecule type" value="Genomic_DNA"/>
</dbReference>
<keyword evidence="6" id="KW-0319">Glycerol metabolism</keyword>
<organism evidence="12 13">
    <name type="scientific">Thalassotalea euphylliae</name>
    <dbReference type="NCBI Taxonomy" id="1655234"/>
    <lineage>
        <taxon>Bacteria</taxon>
        <taxon>Pseudomonadati</taxon>
        <taxon>Pseudomonadota</taxon>
        <taxon>Gammaproteobacteria</taxon>
        <taxon>Alteromonadales</taxon>
        <taxon>Colwelliaceae</taxon>
        <taxon>Thalassotalea</taxon>
    </lineage>
</organism>
<evidence type="ECO:0000256" key="6">
    <source>
        <dbReference type="ARBA" id="ARBA00022798"/>
    </source>
</evidence>
<feature type="domain" description="O-acyltransferase WSD1-like N-terminal" evidence="10">
    <location>
        <begin position="5"/>
        <end position="262"/>
    </location>
</feature>
<evidence type="ECO:0000259" key="11">
    <source>
        <dbReference type="Pfam" id="PF06974"/>
    </source>
</evidence>
<evidence type="ECO:0000256" key="4">
    <source>
        <dbReference type="ARBA" id="ARBA00013244"/>
    </source>
</evidence>
<dbReference type="PANTHER" id="PTHR31650:SF1">
    <property type="entry name" value="WAX ESTER SYNTHASE_DIACYLGLYCEROL ACYLTRANSFERASE 4-RELATED"/>
    <property type="match status" value="1"/>
</dbReference>
<feature type="transmembrane region" description="Helical" evidence="9">
    <location>
        <begin position="187"/>
        <end position="207"/>
    </location>
</feature>
<dbReference type="InterPro" id="IPR045034">
    <property type="entry name" value="O-acyltransferase_WSD1-like"/>
</dbReference>
<dbReference type="GO" id="GO:0006071">
    <property type="term" value="P:glycerol metabolic process"/>
    <property type="evidence" value="ECO:0007669"/>
    <property type="project" value="UniProtKB-KW"/>
</dbReference>
<evidence type="ECO:0000256" key="7">
    <source>
        <dbReference type="ARBA" id="ARBA00023315"/>
    </source>
</evidence>
<name>A0A3E0TSL7_9GAMM</name>
<dbReference type="UniPathway" id="UPA00282"/>
<evidence type="ECO:0000259" key="10">
    <source>
        <dbReference type="Pfam" id="PF03007"/>
    </source>
</evidence>
<evidence type="ECO:0000256" key="5">
    <source>
        <dbReference type="ARBA" id="ARBA00022679"/>
    </source>
</evidence>
<dbReference type="GO" id="GO:0004144">
    <property type="term" value="F:diacylglycerol O-acyltransferase activity"/>
    <property type="evidence" value="ECO:0007669"/>
    <property type="project" value="UniProtKB-EC"/>
</dbReference>
<dbReference type="InterPro" id="IPR009721">
    <property type="entry name" value="O-acyltransferase_WSD1_C"/>
</dbReference>
<comment type="pathway">
    <text evidence="1">Glycerolipid metabolism; triacylglycerol biosynthesis.</text>
</comment>
<keyword evidence="5" id="KW-0808">Transferase</keyword>
<feature type="domain" description="O-acyltransferase WSD1 C-terminal" evidence="11">
    <location>
        <begin position="303"/>
        <end position="448"/>
    </location>
</feature>
<gene>
    <name evidence="12" type="ORF">DXX93_14475</name>
</gene>
<dbReference type="PANTHER" id="PTHR31650">
    <property type="entry name" value="O-ACYLTRANSFERASE (WSD1-LIKE) FAMILY PROTEIN"/>
    <property type="match status" value="1"/>
</dbReference>
<evidence type="ECO:0000313" key="12">
    <source>
        <dbReference type="EMBL" id="REL27641.1"/>
    </source>
</evidence>
<dbReference type="Proteomes" id="UP000256478">
    <property type="component" value="Unassembled WGS sequence"/>
</dbReference>
<evidence type="ECO:0000256" key="3">
    <source>
        <dbReference type="ARBA" id="ARBA00009587"/>
    </source>
</evidence>
<protein>
    <recommendedName>
        <fullName evidence="4">diacylglycerol O-acyltransferase</fullName>
        <ecNumber evidence="4">2.3.1.20</ecNumber>
    </recommendedName>
</protein>
<dbReference type="InterPro" id="IPR004255">
    <property type="entry name" value="O-acyltransferase_WSD1_N"/>
</dbReference>
<dbReference type="GO" id="GO:0005886">
    <property type="term" value="C:plasma membrane"/>
    <property type="evidence" value="ECO:0007669"/>
    <property type="project" value="TreeGrafter"/>
</dbReference>
<comment type="similarity">
    <text evidence="3">Belongs to the long-chain O-acyltransferase family.</text>
</comment>
<comment type="caution">
    <text evidence="12">The sequence shown here is derived from an EMBL/GenBank/DDBJ whole genome shotgun (WGS) entry which is preliminary data.</text>
</comment>
<dbReference type="GO" id="GO:0001666">
    <property type="term" value="P:response to hypoxia"/>
    <property type="evidence" value="ECO:0007669"/>
    <property type="project" value="TreeGrafter"/>
</dbReference>
<evidence type="ECO:0000256" key="1">
    <source>
        <dbReference type="ARBA" id="ARBA00004771"/>
    </source>
</evidence>
<comment type="catalytic activity">
    <reaction evidence="8">
        <text>an acyl-CoA + a 1,2-diacyl-sn-glycerol = a triacyl-sn-glycerol + CoA</text>
        <dbReference type="Rhea" id="RHEA:10868"/>
        <dbReference type="ChEBI" id="CHEBI:17815"/>
        <dbReference type="ChEBI" id="CHEBI:57287"/>
        <dbReference type="ChEBI" id="CHEBI:58342"/>
        <dbReference type="ChEBI" id="CHEBI:64615"/>
        <dbReference type="EC" id="2.3.1.20"/>
    </reaction>
</comment>
<keyword evidence="9" id="KW-1133">Transmembrane helix</keyword>
<evidence type="ECO:0000256" key="2">
    <source>
        <dbReference type="ARBA" id="ARBA00005189"/>
    </source>
</evidence>
<evidence type="ECO:0000313" key="13">
    <source>
        <dbReference type="Proteomes" id="UP000256478"/>
    </source>
</evidence>
<dbReference type="GO" id="GO:0051701">
    <property type="term" value="P:biological process involved in interaction with host"/>
    <property type="evidence" value="ECO:0007669"/>
    <property type="project" value="TreeGrafter"/>
</dbReference>
<accession>A0A3E0TSL7</accession>
<dbReference type="SUPFAM" id="SSF52777">
    <property type="entry name" value="CoA-dependent acyltransferases"/>
    <property type="match status" value="1"/>
</dbReference>
<keyword evidence="9" id="KW-0812">Transmembrane</keyword>
<dbReference type="GO" id="GO:0071731">
    <property type="term" value="P:response to nitric oxide"/>
    <property type="evidence" value="ECO:0007669"/>
    <property type="project" value="TreeGrafter"/>
</dbReference>
<dbReference type="GO" id="GO:0019432">
    <property type="term" value="P:triglyceride biosynthetic process"/>
    <property type="evidence" value="ECO:0007669"/>
    <property type="project" value="UniProtKB-UniPathway"/>
</dbReference>
<comment type="pathway">
    <text evidence="2">Lipid metabolism.</text>
</comment>